<feature type="compositionally biased region" description="Polar residues" evidence="1">
    <location>
        <begin position="82"/>
        <end position="93"/>
    </location>
</feature>
<reference evidence="2 3" key="1">
    <citation type="submission" date="2018-11" db="EMBL/GenBank/DDBJ databases">
        <title>Genome assembly of Steccherinum ochraceum LE-BIN_3174, the white-rot fungus of the Steccherinaceae family (The Residual Polyporoid clade, Polyporales, Basidiomycota).</title>
        <authorList>
            <person name="Fedorova T.V."/>
            <person name="Glazunova O.A."/>
            <person name="Landesman E.O."/>
            <person name="Moiseenko K.V."/>
            <person name="Psurtseva N.V."/>
            <person name="Savinova O.S."/>
            <person name="Shakhova N.V."/>
            <person name="Tyazhelova T.V."/>
            <person name="Vasina D.V."/>
        </authorList>
    </citation>
    <scope>NUCLEOTIDE SEQUENCE [LARGE SCALE GENOMIC DNA]</scope>
    <source>
        <strain evidence="2 3">LE-BIN_3174</strain>
    </source>
</reference>
<proteinExistence type="predicted"/>
<sequence length="451" mass="50887">MPRILPRLLKALQNAPITPGQPTPPSQFIVRRRRKLSLWREVPPVDWSCRGRTRSILLDDANPFKDKLFSQRHKRLPPRLKISQNQDSSSLGNDRQRVMTEEERSWQASPYLRMLGSPLRDCVITGCRYPTDFMIRMGVVQSSGPRGSKPKQYVIPSGFEHPKFSSHRTPRGFYMICRPDAVDRLAEQPGSYRRYSSHALLHGKMKEQISHLLRLRVIQELNLLADRVRCNPQGADTRPVLRRLTRAEFTQVRTTGHVPYPSAVALLIVPPLNKDPTTKIRPTPNYTRLPDSEAAHSIPRRPSHSLASLYPTSTTGSKINYAGTLVGLPPPRVPLYNGVPLFPSRPQRAALHAALNGVLSAERRSRFRQRPHVGEHLAATDDAEGQTAVEADRKASHAYLLCSDSETLARADSVPLAIALWRLRLWEGDAFVGGAETLRGWSYDPPRPIFH</sequence>
<evidence type="ECO:0000256" key="1">
    <source>
        <dbReference type="SAM" id="MobiDB-lite"/>
    </source>
</evidence>
<evidence type="ECO:0000313" key="3">
    <source>
        <dbReference type="Proteomes" id="UP000292702"/>
    </source>
</evidence>
<comment type="caution">
    <text evidence="2">The sequence shown here is derived from an EMBL/GenBank/DDBJ whole genome shotgun (WGS) entry which is preliminary data.</text>
</comment>
<organism evidence="2 3">
    <name type="scientific">Steccherinum ochraceum</name>
    <dbReference type="NCBI Taxonomy" id="92696"/>
    <lineage>
        <taxon>Eukaryota</taxon>
        <taxon>Fungi</taxon>
        <taxon>Dikarya</taxon>
        <taxon>Basidiomycota</taxon>
        <taxon>Agaricomycotina</taxon>
        <taxon>Agaricomycetes</taxon>
        <taxon>Polyporales</taxon>
        <taxon>Steccherinaceae</taxon>
        <taxon>Steccherinum</taxon>
    </lineage>
</organism>
<name>A0A4V2MWN4_9APHY</name>
<dbReference type="STRING" id="92696.A0A4V2MWN4"/>
<feature type="region of interest" description="Disordered" evidence="1">
    <location>
        <begin position="276"/>
        <end position="309"/>
    </location>
</feature>
<gene>
    <name evidence="2" type="ORF">EIP91_000715</name>
</gene>
<accession>A0A4V2MWN4</accession>
<protein>
    <submittedName>
        <fullName evidence="2">Uncharacterized protein</fullName>
    </submittedName>
</protein>
<dbReference type="OrthoDB" id="3363286at2759"/>
<keyword evidence="3" id="KW-1185">Reference proteome</keyword>
<dbReference type="Proteomes" id="UP000292702">
    <property type="component" value="Unassembled WGS sequence"/>
</dbReference>
<dbReference type="EMBL" id="RWJN01000116">
    <property type="protein sequence ID" value="TCD66937.1"/>
    <property type="molecule type" value="Genomic_DNA"/>
</dbReference>
<evidence type="ECO:0000313" key="2">
    <source>
        <dbReference type="EMBL" id="TCD66937.1"/>
    </source>
</evidence>
<feature type="region of interest" description="Disordered" evidence="1">
    <location>
        <begin position="75"/>
        <end position="102"/>
    </location>
</feature>
<dbReference type="AlphaFoldDB" id="A0A4V2MWN4"/>